<name>A0A558E176_9GAMM</name>
<dbReference type="RefSeq" id="WP_144358789.1">
    <property type="nucleotide sequence ID" value="NZ_VMNH01000009.1"/>
</dbReference>
<organism evidence="11 12">
    <name type="scientific">Sedimenticola selenatireducens</name>
    <dbReference type="NCBI Taxonomy" id="191960"/>
    <lineage>
        <taxon>Bacteria</taxon>
        <taxon>Pseudomonadati</taxon>
        <taxon>Pseudomonadota</taxon>
        <taxon>Gammaproteobacteria</taxon>
        <taxon>Chromatiales</taxon>
        <taxon>Sedimenticolaceae</taxon>
        <taxon>Sedimenticola</taxon>
    </lineage>
</organism>
<dbReference type="GO" id="GO:0004357">
    <property type="term" value="F:glutamate-cysteine ligase activity"/>
    <property type="evidence" value="ECO:0007669"/>
    <property type="project" value="UniProtKB-UniRule"/>
</dbReference>
<dbReference type="GO" id="GO:0046872">
    <property type="term" value="F:metal ion binding"/>
    <property type="evidence" value="ECO:0007669"/>
    <property type="project" value="TreeGrafter"/>
</dbReference>
<evidence type="ECO:0000256" key="6">
    <source>
        <dbReference type="ARBA" id="ARBA00022840"/>
    </source>
</evidence>
<evidence type="ECO:0000313" key="11">
    <source>
        <dbReference type="EMBL" id="TVO75216.1"/>
    </source>
</evidence>
<evidence type="ECO:0000256" key="9">
    <source>
        <dbReference type="RuleBase" id="RU004391"/>
    </source>
</evidence>
<sequence length="524" mass="59987">MYQTVEDRIRQLPDDIGQYLATGGAVGLEKECLRVSDSGSISQQPHPSSLGSALTNAYITTDYSEALAELITPPCQQVDEALAFLSDTQKFVYDHLDNEYLWATSMPCVLDGGENIPLAYYGTSNPGIMKNVYRRGLGHRYGRTMQVIAGVHFNFSFDEAFWPLFRAMQQSNKSLRDFTDDAYLSLIRNLQRFGWLIPYLFGASPAVCKSFLGNKQTDLVLFDKNTYYEPYATSLRMGDIGYTNSKEKGVGIKANYNNLQSYIESLTHAIETPCPMWEKIGVEVNGQYEQLNANILQIENEYYTTVRPKQILHGMEKPTIALRRRGVRYIELRSLDVNAFHPLGVSHEQLYFLRAFMVYSLLMDSPPINVQERREIDQNIGGAAHRGRDPALYLSRQGRDIRLRDWARELLQAMIPVCELLDKWDDARPYTATLQQQMACVDDPELTPSARMLQEMRDQGEGFFHFAKRKSLQHQAYFSGLVPSTERYQLLLQEAKSSLAQQHQIEQEDKQTFTQFLADYFAQH</sequence>
<comment type="catalytic activity">
    <reaction evidence="7 8 9">
        <text>L-cysteine + L-glutamate + ATP = gamma-L-glutamyl-L-cysteine + ADP + phosphate + H(+)</text>
        <dbReference type="Rhea" id="RHEA:13285"/>
        <dbReference type="ChEBI" id="CHEBI:15378"/>
        <dbReference type="ChEBI" id="CHEBI:29985"/>
        <dbReference type="ChEBI" id="CHEBI:30616"/>
        <dbReference type="ChEBI" id="CHEBI:35235"/>
        <dbReference type="ChEBI" id="CHEBI:43474"/>
        <dbReference type="ChEBI" id="CHEBI:58173"/>
        <dbReference type="ChEBI" id="CHEBI:456216"/>
        <dbReference type="EC" id="6.3.2.2"/>
    </reaction>
</comment>
<keyword evidence="5 8" id="KW-0547">Nucleotide-binding</keyword>
<evidence type="ECO:0000256" key="5">
    <source>
        <dbReference type="ARBA" id="ARBA00022741"/>
    </source>
</evidence>
<evidence type="ECO:0000256" key="8">
    <source>
        <dbReference type="HAMAP-Rule" id="MF_00578"/>
    </source>
</evidence>
<keyword evidence="6 8" id="KW-0067">ATP-binding</keyword>
<evidence type="ECO:0000313" key="12">
    <source>
        <dbReference type="Proteomes" id="UP000316649"/>
    </source>
</evidence>
<dbReference type="Pfam" id="PF04262">
    <property type="entry name" value="Glu_cys_ligase"/>
    <property type="match status" value="1"/>
</dbReference>
<keyword evidence="3 8" id="KW-0436">Ligase</keyword>
<dbReference type="Proteomes" id="UP000316649">
    <property type="component" value="Unassembled WGS sequence"/>
</dbReference>
<feature type="domain" description="Glutamate--cysteine ligase" evidence="10">
    <location>
        <begin position="20"/>
        <end position="380"/>
    </location>
</feature>
<evidence type="ECO:0000256" key="3">
    <source>
        <dbReference type="ARBA" id="ARBA00022598"/>
    </source>
</evidence>
<accession>A0A558E176</accession>
<evidence type="ECO:0000256" key="1">
    <source>
        <dbReference type="ARBA" id="ARBA00005006"/>
    </source>
</evidence>
<proteinExistence type="inferred from homology"/>
<dbReference type="InterPro" id="IPR007370">
    <property type="entry name" value="Glu_cys_ligase"/>
</dbReference>
<dbReference type="EMBL" id="VMNH01000009">
    <property type="protein sequence ID" value="TVO75216.1"/>
    <property type="molecule type" value="Genomic_DNA"/>
</dbReference>
<comment type="similarity">
    <text evidence="2 8">Belongs to the glutamate--cysteine ligase type 1 family. Type 1 subfamily.</text>
</comment>
<evidence type="ECO:0000256" key="4">
    <source>
        <dbReference type="ARBA" id="ARBA00022684"/>
    </source>
</evidence>
<dbReference type="GO" id="GO:0005524">
    <property type="term" value="F:ATP binding"/>
    <property type="evidence" value="ECO:0007669"/>
    <property type="project" value="UniProtKB-KW"/>
</dbReference>
<dbReference type="PANTHER" id="PTHR38761:SF1">
    <property type="entry name" value="GLUTAMATE--CYSTEINE LIGASE"/>
    <property type="match status" value="1"/>
</dbReference>
<dbReference type="GO" id="GO:0005829">
    <property type="term" value="C:cytosol"/>
    <property type="evidence" value="ECO:0007669"/>
    <property type="project" value="TreeGrafter"/>
</dbReference>
<keyword evidence="12" id="KW-1185">Reference proteome</keyword>
<evidence type="ECO:0000259" key="10">
    <source>
        <dbReference type="Pfam" id="PF04262"/>
    </source>
</evidence>
<dbReference type="InterPro" id="IPR006334">
    <property type="entry name" value="Glut_cys_ligase"/>
</dbReference>
<evidence type="ECO:0000256" key="2">
    <source>
        <dbReference type="ARBA" id="ARBA00008772"/>
    </source>
</evidence>
<dbReference type="PANTHER" id="PTHR38761">
    <property type="entry name" value="GLUTAMATE--CYSTEINE LIGASE"/>
    <property type="match status" value="1"/>
</dbReference>
<dbReference type="OrthoDB" id="9803907at2"/>
<dbReference type="InterPro" id="IPR014746">
    <property type="entry name" value="Gln_synth/guanido_kin_cat_dom"/>
</dbReference>
<comment type="caution">
    <text evidence="11">The sequence shown here is derived from an EMBL/GenBank/DDBJ whole genome shotgun (WGS) entry which is preliminary data.</text>
</comment>
<dbReference type="NCBIfam" id="TIGR01434">
    <property type="entry name" value="glu_cys_ligase"/>
    <property type="match status" value="1"/>
</dbReference>
<dbReference type="UniPathway" id="UPA00142">
    <property type="reaction ID" value="UER00209"/>
</dbReference>
<protein>
    <recommendedName>
        <fullName evidence="8">Glutamate--cysteine ligase</fullName>
        <ecNumber evidence="8">6.3.2.2</ecNumber>
    </recommendedName>
    <alternativeName>
        <fullName evidence="8">Gamma-ECS</fullName>
        <shortName evidence="8">GCS</shortName>
    </alternativeName>
    <alternativeName>
        <fullName evidence="8">Gamma-glutamylcysteine synthetase</fullName>
    </alternativeName>
</protein>
<reference evidence="11 12" key="1">
    <citation type="submission" date="2019-07" db="EMBL/GenBank/DDBJ databases">
        <title>The pathways for chlorine oxyanion respiration interact through the shared metabolite chlorate.</title>
        <authorList>
            <person name="Barnum T.P."/>
            <person name="Cheng Y."/>
            <person name="Hill K.A."/>
            <person name="Lucas L.N."/>
            <person name="Carlson H.K."/>
            <person name="Coates J.D."/>
        </authorList>
    </citation>
    <scope>NUCLEOTIDE SEQUENCE [LARGE SCALE GENOMIC DNA]</scope>
    <source>
        <strain evidence="11 12">BK-1</strain>
    </source>
</reference>
<comment type="pathway">
    <text evidence="1 8 9">Sulfur metabolism; glutathione biosynthesis; glutathione from L-cysteine and L-glutamate: step 1/2.</text>
</comment>
<dbReference type="EC" id="6.3.2.2" evidence="8"/>
<dbReference type="Gene3D" id="3.30.590.20">
    <property type="match status" value="1"/>
</dbReference>
<dbReference type="AlphaFoldDB" id="A0A558E176"/>
<keyword evidence="4 8" id="KW-0317">Glutathione biosynthesis</keyword>
<dbReference type="HAMAP" id="MF_00578">
    <property type="entry name" value="Glu_cys_ligase"/>
    <property type="match status" value="1"/>
</dbReference>
<dbReference type="GO" id="GO:0006750">
    <property type="term" value="P:glutathione biosynthetic process"/>
    <property type="evidence" value="ECO:0007669"/>
    <property type="project" value="UniProtKB-UniRule"/>
</dbReference>
<gene>
    <name evidence="8" type="primary">gshA</name>
    <name evidence="11" type="ORF">FHP88_09410</name>
</gene>
<dbReference type="SUPFAM" id="SSF55931">
    <property type="entry name" value="Glutamine synthetase/guanido kinase"/>
    <property type="match status" value="1"/>
</dbReference>
<evidence type="ECO:0000256" key="7">
    <source>
        <dbReference type="ARBA" id="ARBA00048819"/>
    </source>
</evidence>